<dbReference type="GO" id="GO:0016020">
    <property type="term" value="C:membrane"/>
    <property type="evidence" value="ECO:0007669"/>
    <property type="project" value="InterPro"/>
</dbReference>
<dbReference type="PROSITE" id="PS50885">
    <property type="entry name" value="HAMP"/>
    <property type="match status" value="1"/>
</dbReference>
<dbReference type="InterPro" id="IPR004089">
    <property type="entry name" value="MCPsignal_dom"/>
</dbReference>
<dbReference type="GO" id="GO:0004888">
    <property type="term" value="F:transmembrane signaling receptor activity"/>
    <property type="evidence" value="ECO:0007669"/>
    <property type="project" value="InterPro"/>
</dbReference>
<protein>
    <submittedName>
        <fullName evidence="9">Methyl-accepting chemotaxis protein</fullName>
    </submittedName>
</protein>
<name>A0A161LYA2_9ACTN</name>
<dbReference type="Proteomes" id="UP000077701">
    <property type="component" value="Unassembled WGS sequence"/>
</dbReference>
<dbReference type="GO" id="GO:0006935">
    <property type="term" value="P:chemotaxis"/>
    <property type="evidence" value="ECO:0007669"/>
    <property type="project" value="InterPro"/>
</dbReference>
<accession>A0A161LYA2</accession>
<dbReference type="EMBL" id="BDCX01000019">
    <property type="protein sequence ID" value="GAT70759.1"/>
    <property type="molecule type" value="Genomic_DNA"/>
</dbReference>
<dbReference type="PRINTS" id="PR00260">
    <property type="entry name" value="CHEMTRNSDUCR"/>
</dbReference>
<dbReference type="InterPro" id="IPR024478">
    <property type="entry name" value="HlyB_4HB_MCP"/>
</dbReference>
<dbReference type="SMART" id="SM00304">
    <property type="entry name" value="HAMP"/>
    <property type="match status" value="1"/>
</dbReference>
<dbReference type="InterPro" id="IPR004090">
    <property type="entry name" value="Chemotax_Me-accpt_rcpt"/>
</dbReference>
<proteinExistence type="inferred from homology"/>
<reference evidence="10" key="2">
    <citation type="submission" date="2016-04" db="EMBL/GenBank/DDBJ databases">
        <title>Planomonospora sphaerica JCM9374 whole genome shotgun sequence.</title>
        <authorList>
            <person name="Suzuki T."/>
            <person name="Dohra H."/>
            <person name="Kodani S."/>
        </authorList>
    </citation>
    <scope>NUCLEOTIDE SEQUENCE [LARGE SCALE GENOMIC DNA]</scope>
    <source>
        <strain evidence="10">JCM 9374</strain>
    </source>
</reference>
<evidence type="ECO:0000259" key="8">
    <source>
        <dbReference type="PROSITE" id="PS50885"/>
    </source>
</evidence>
<evidence type="ECO:0000256" key="5">
    <source>
        <dbReference type="PROSITE-ProRule" id="PRU00284"/>
    </source>
</evidence>
<dbReference type="PANTHER" id="PTHR32089">
    <property type="entry name" value="METHYL-ACCEPTING CHEMOTAXIS PROTEIN MCPB"/>
    <property type="match status" value="1"/>
</dbReference>
<evidence type="ECO:0000259" key="7">
    <source>
        <dbReference type="PROSITE" id="PS50111"/>
    </source>
</evidence>
<dbReference type="Pfam" id="PF00015">
    <property type="entry name" value="MCPsignal"/>
    <property type="match status" value="1"/>
</dbReference>
<feature type="transmembrane region" description="Helical" evidence="6">
    <location>
        <begin position="29"/>
        <end position="52"/>
    </location>
</feature>
<feature type="domain" description="Methyl-accepting transducer" evidence="7">
    <location>
        <begin position="288"/>
        <end position="531"/>
    </location>
</feature>
<keyword evidence="1 6" id="KW-0812">Transmembrane</keyword>
<evidence type="ECO:0000256" key="6">
    <source>
        <dbReference type="SAM" id="Phobius"/>
    </source>
</evidence>
<dbReference type="PANTHER" id="PTHR32089:SF112">
    <property type="entry name" value="LYSOZYME-LIKE PROTEIN-RELATED"/>
    <property type="match status" value="1"/>
</dbReference>
<comment type="similarity">
    <text evidence="4">Belongs to the methyl-accepting chemotaxis (MCP) protein family.</text>
</comment>
<evidence type="ECO:0000256" key="1">
    <source>
        <dbReference type="ARBA" id="ARBA00022692"/>
    </source>
</evidence>
<dbReference type="SMART" id="SM00283">
    <property type="entry name" value="MA"/>
    <property type="match status" value="1"/>
</dbReference>
<dbReference type="CDD" id="cd06225">
    <property type="entry name" value="HAMP"/>
    <property type="match status" value="1"/>
</dbReference>
<dbReference type="AlphaFoldDB" id="A0A161LYA2"/>
<evidence type="ECO:0000313" key="9">
    <source>
        <dbReference type="EMBL" id="GAT70759.1"/>
    </source>
</evidence>
<dbReference type="Pfam" id="PF00672">
    <property type="entry name" value="HAMP"/>
    <property type="match status" value="1"/>
</dbReference>
<organism evidence="9 10">
    <name type="scientific">Planomonospora sphaerica</name>
    <dbReference type="NCBI Taxonomy" id="161355"/>
    <lineage>
        <taxon>Bacteria</taxon>
        <taxon>Bacillati</taxon>
        <taxon>Actinomycetota</taxon>
        <taxon>Actinomycetes</taxon>
        <taxon>Streptosporangiales</taxon>
        <taxon>Streptosporangiaceae</taxon>
        <taxon>Planomonospora</taxon>
    </lineage>
</organism>
<dbReference type="STRING" id="161355.PS9374_06445"/>
<evidence type="ECO:0000256" key="3">
    <source>
        <dbReference type="ARBA" id="ARBA00023224"/>
    </source>
</evidence>
<reference evidence="9 10" key="1">
    <citation type="journal article" date="2016" name="Genome Announc.">
        <title>Draft Genome Sequence of Planomonospora sphaerica JCM9374, a Rare Actinomycete.</title>
        <authorList>
            <person name="Dohra H."/>
            <person name="Suzuki T."/>
            <person name="Inoue Y."/>
            <person name="Kodani S."/>
        </authorList>
    </citation>
    <scope>NUCLEOTIDE SEQUENCE [LARGE SCALE GENOMIC DNA]</scope>
    <source>
        <strain evidence="9 10">JCM 9374</strain>
    </source>
</reference>
<dbReference type="SUPFAM" id="SSF58104">
    <property type="entry name" value="Methyl-accepting chemotaxis protein (MCP) signaling domain"/>
    <property type="match status" value="1"/>
</dbReference>
<sequence length="546" mass="56758">MTDLSADTARPVVTVHRNPVLGWFADRRISAKIMITVFVVALMGAGVSFVALSRMGDLSGDLQALRQGNVQRLSHLGEARGHMTDLLLNSSTMYTVTDPAAKAQLAQQLNEDFEGIGRAFEAYKAVASDDPEARRHVAAFDEAWQAYLSYVSGTQSTGDPQDLTPEALAQFDKVMKAFTVAMDNLTTFETSNAETVAATAIDEYESSRVLILTLVTVGLLLALALSRVAARQIVRALNAVSRVLDATARGDLTQKAEITSRDEAGAMAVAVNQANDAVRRTIEALAENADTLAASSTELSAVSDRIAASADEASAQASNVAGAAGQVSQNVQTVSAGSEEMGSSIREIAHNAGEGAKVAAQAVEVAESTNETVAKLGASSAEIGSVIKTITSIAEQTNLLALNATIEAARAGDAGKGFAVVAGEVKDLAQETAKATEDISKRVEAIQADTESAVAAIAEISSIISRINDYQLTIASAVEEQTATTNEMNRSVADAAQGSADIAANIAVLADAAQVTAGGVGESRRAAAELAGLSTRLHQLVSGFRY</sequence>
<comment type="caution">
    <text evidence="9">The sequence shown here is derived from an EMBL/GenBank/DDBJ whole genome shotgun (WGS) entry which is preliminary data.</text>
</comment>
<dbReference type="Gene3D" id="1.10.287.950">
    <property type="entry name" value="Methyl-accepting chemotaxis protein"/>
    <property type="match status" value="1"/>
</dbReference>
<keyword evidence="3 5" id="KW-0807">Transducer</keyword>
<dbReference type="RefSeq" id="WP_197287261.1">
    <property type="nucleotide sequence ID" value="NZ_BDCX01000019.1"/>
</dbReference>
<dbReference type="Pfam" id="PF12729">
    <property type="entry name" value="4HB_MCP_1"/>
    <property type="match status" value="1"/>
</dbReference>
<gene>
    <name evidence="9" type="ORF">PS9374_06445</name>
</gene>
<keyword evidence="2 6" id="KW-1133">Transmembrane helix</keyword>
<evidence type="ECO:0000313" key="10">
    <source>
        <dbReference type="Proteomes" id="UP000077701"/>
    </source>
</evidence>
<dbReference type="PROSITE" id="PS50111">
    <property type="entry name" value="CHEMOTAXIS_TRANSDUC_2"/>
    <property type="match status" value="1"/>
</dbReference>
<keyword evidence="6" id="KW-0472">Membrane</keyword>
<dbReference type="InterPro" id="IPR003660">
    <property type="entry name" value="HAMP_dom"/>
</dbReference>
<feature type="domain" description="HAMP" evidence="8">
    <location>
        <begin position="231"/>
        <end position="283"/>
    </location>
</feature>
<dbReference type="GO" id="GO:0007165">
    <property type="term" value="P:signal transduction"/>
    <property type="evidence" value="ECO:0007669"/>
    <property type="project" value="UniProtKB-KW"/>
</dbReference>
<evidence type="ECO:0000256" key="2">
    <source>
        <dbReference type="ARBA" id="ARBA00022989"/>
    </source>
</evidence>
<evidence type="ECO:0000256" key="4">
    <source>
        <dbReference type="ARBA" id="ARBA00029447"/>
    </source>
</evidence>
<keyword evidence="10" id="KW-1185">Reference proteome</keyword>